<evidence type="ECO:0000313" key="3">
    <source>
        <dbReference type="Proteomes" id="UP000595437"/>
    </source>
</evidence>
<gene>
    <name evidence="2" type="ORF">FKW44_008704</name>
</gene>
<proteinExistence type="predicted"/>
<keyword evidence="3" id="KW-1185">Reference proteome</keyword>
<evidence type="ECO:0000313" key="2">
    <source>
        <dbReference type="EMBL" id="QQP55498.1"/>
    </source>
</evidence>
<evidence type="ECO:0000256" key="1">
    <source>
        <dbReference type="SAM" id="MobiDB-lite"/>
    </source>
</evidence>
<protein>
    <submittedName>
        <fullName evidence="2">Uncharacterized protein</fullName>
    </submittedName>
</protein>
<accession>A0A7T8KGI0</accession>
<dbReference type="Proteomes" id="UP000595437">
    <property type="component" value="Chromosome 5"/>
</dbReference>
<sequence>MRAGYQPKASESRAVFRTSTSPDAEAVRPGWLVAGGASGRYSLRAFTFLA</sequence>
<name>A0A7T8KGI0_CALRO</name>
<dbReference type="AlphaFoldDB" id="A0A7T8KGI0"/>
<organism evidence="2 3">
    <name type="scientific">Caligus rogercresseyi</name>
    <name type="common">Sea louse</name>
    <dbReference type="NCBI Taxonomy" id="217165"/>
    <lineage>
        <taxon>Eukaryota</taxon>
        <taxon>Metazoa</taxon>
        <taxon>Ecdysozoa</taxon>
        <taxon>Arthropoda</taxon>
        <taxon>Crustacea</taxon>
        <taxon>Multicrustacea</taxon>
        <taxon>Hexanauplia</taxon>
        <taxon>Copepoda</taxon>
        <taxon>Siphonostomatoida</taxon>
        <taxon>Caligidae</taxon>
        <taxon>Caligus</taxon>
    </lineage>
</organism>
<dbReference type="EMBL" id="CP045894">
    <property type="protein sequence ID" value="QQP55498.1"/>
    <property type="molecule type" value="Genomic_DNA"/>
</dbReference>
<feature type="region of interest" description="Disordered" evidence="1">
    <location>
        <begin position="1"/>
        <end position="23"/>
    </location>
</feature>
<reference evidence="3" key="1">
    <citation type="submission" date="2021-01" db="EMBL/GenBank/DDBJ databases">
        <title>Caligus Genome Assembly.</title>
        <authorList>
            <person name="Gallardo-Escarate C."/>
        </authorList>
    </citation>
    <scope>NUCLEOTIDE SEQUENCE [LARGE SCALE GENOMIC DNA]</scope>
</reference>